<dbReference type="AlphaFoldDB" id="A0A1I2WG07"/>
<reference evidence="3" key="1">
    <citation type="submission" date="2016-10" db="EMBL/GenBank/DDBJ databases">
        <authorList>
            <person name="Varghese N."/>
            <person name="Submissions S."/>
        </authorList>
    </citation>
    <scope>NUCLEOTIDE SEQUENCE [LARGE SCALE GENOMIC DNA]</scope>
    <source>
        <strain evidence="3">ATCC 700379</strain>
    </source>
</reference>
<dbReference type="EMBL" id="FOOY01000038">
    <property type="protein sequence ID" value="SFG98521.1"/>
    <property type="molecule type" value="Genomic_DNA"/>
</dbReference>
<feature type="domain" description="Rhodanese" evidence="1">
    <location>
        <begin position="16"/>
        <end position="99"/>
    </location>
</feature>
<accession>A0A1I2WG07</accession>
<keyword evidence="2" id="KW-0808">Transferase</keyword>
<dbReference type="Gene3D" id="3.40.250.10">
    <property type="entry name" value="Rhodanese-like domain"/>
    <property type="match status" value="1"/>
</dbReference>
<dbReference type="InterPro" id="IPR001307">
    <property type="entry name" value="Thiosulphate_STrfase_CS"/>
</dbReference>
<dbReference type="SUPFAM" id="SSF52821">
    <property type="entry name" value="Rhodanese/Cell cycle control phosphatase"/>
    <property type="match status" value="1"/>
</dbReference>
<name>A0A1I2WG07_9BACL</name>
<dbReference type="Pfam" id="PF00581">
    <property type="entry name" value="Rhodanese"/>
    <property type="match status" value="1"/>
</dbReference>
<dbReference type="GO" id="GO:0004792">
    <property type="term" value="F:thiosulfate-cyanide sulfurtransferase activity"/>
    <property type="evidence" value="ECO:0007669"/>
    <property type="project" value="InterPro"/>
</dbReference>
<protein>
    <submittedName>
        <fullName evidence="2">Rhodanese-related sulfurtransferase</fullName>
    </submittedName>
</protein>
<dbReference type="InterPro" id="IPR050229">
    <property type="entry name" value="GlpE_sulfurtransferase"/>
</dbReference>
<dbReference type="SMART" id="SM00450">
    <property type="entry name" value="RHOD"/>
    <property type="match status" value="1"/>
</dbReference>
<sequence>MYKDVSADEVKRMRLNGQVASVIDVREPDEFAEGHIPGAVNISVNSIQSQLRRIDKSKEHILVCHAGVRSAFAAEILSASGFQVKNMTGGMLAWTGAITYS</sequence>
<organism evidence="2 3">
    <name type="scientific">Sporolactobacillus nakayamae</name>
    <dbReference type="NCBI Taxonomy" id="269670"/>
    <lineage>
        <taxon>Bacteria</taxon>
        <taxon>Bacillati</taxon>
        <taxon>Bacillota</taxon>
        <taxon>Bacilli</taxon>
        <taxon>Bacillales</taxon>
        <taxon>Sporolactobacillaceae</taxon>
        <taxon>Sporolactobacillus</taxon>
    </lineage>
</organism>
<proteinExistence type="predicted"/>
<dbReference type="PANTHER" id="PTHR43031">
    <property type="entry name" value="FAD-DEPENDENT OXIDOREDUCTASE"/>
    <property type="match status" value="1"/>
</dbReference>
<dbReference type="Proteomes" id="UP000198752">
    <property type="component" value="Unassembled WGS sequence"/>
</dbReference>
<evidence type="ECO:0000313" key="2">
    <source>
        <dbReference type="EMBL" id="SFG98521.1"/>
    </source>
</evidence>
<gene>
    <name evidence="2" type="ORF">SAMN02982927_03487</name>
</gene>
<dbReference type="STRING" id="269670.SAMN02982927_03487"/>
<dbReference type="OrthoDB" id="9800872at2"/>
<keyword evidence="3" id="KW-1185">Reference proteome</keyword>
<dbReference type="CDD" id="cd00158">
    <property type="entry name" value="RHOD"/>
    <property type="match status" value="1"/>
</dbReference>
<dbReference type="PANTHER" id="PTHR43031:SF17">
    <property type="entry name" value="SULFURTRANSFERASE YTWF-RELATED"/>
    <property type="match status" value="1"/>
</dbReference>
<dbReference type="InterPro" id="IPR001763">
    <property type="entry name" value="Rhodanese-like_dom"/>
</dbReference>
<dbReference type="InterPro" id="IPR036873">
    <property type="entry name" value="Rhodanese-like_dom_sf"/>
</dbReference>
<evidence type="ECO:0000259" key="1">
    <source>
        <dbReference type="PROSITE" id="PS50206"/>
    </source>
</evidence>
<dbReference type="RefSeq" id="WP_093674796.1">
    <property type="nucleotide sequence ID" value="NZ_FOOY01000038.1"/>
</dbReference>
<evidence type="ECO:0000313" key="3">
    <source>
        <dbReference type="Proteomes" id="UP000198752"/>
    </source>
</evidence>
<dbReference type="PROSITE" id="PS00380">
    <property type="entry name" value="RHODANESE_1"/>
    <property type="match status" value="1"/>
</dbReference>
<dbReference type="PROSITE" id="PS50206">
    <property type="entry name" value="RHODANESE_3"/>
    <property type="match status" value="1"/>
</dbReference>